<dbReference type="RefSeq" id="XP_018074863.1">
    <property type="nucleotide sequence ID" value="XM_018207577.1"/>
</dbReference>
<evidence type="ECO:0000313" key="1">
    <source>
        <dbReference type="EMBL" id="KUJ20508.1"/>
    </source>
</evidence>
<reference evidence="1 2" key="1">
    <citation type="submission" date="2015-10" db="EMBL/GenBank/DDBJ databases">
        <title>Full genome of DAOMC 229536 Phialocephala scopiformis, a fungal endophyte of spruce producing the potent anti-insectan compound rugulosin.</title>
        <authorList>
            <consortium name="DOE Joint Genome Institute"/>
            <person name="Walker A.K."/>
            <person name="Frasz S.L."/>
            <person name="Seifert K.A."/>
            <person name="Miller J.D."/>
            <person name="Mondo S.J."/>
            <person name="Labutti K."/>
            <person name="Lipzen A."/>
            <person name="Dockter R."/>
            <person name="Kennedy M."/>
            <person name="Grigoriev I.V."/>
            <person name="Spatafora J.W."/>
        </authorList>
    </citation>
    <scope>NUCLEOTIDE SEQUENCE [LARGE SCALE GENOMIC DNA]</scope>
    <source>
        <strain evidence="1 2">CBS 120377</strain>
    </source>
</reference>
<name>A0A194XK26_MOLSC</name>
<dbReference type="EMBL" id="KQ947409">
    <property type="protein sequence ID" value="KUJ20508.1"/>
    <property type="molecule type" value="Genomic_DNA"/>
</dbReference>
<keyword evidence="2" id="KW-1185">Reference proteome</keyword>
<dbReference type="Proteomes" id="UP000070700">
    <property type="component" value="Unassembled WGS sequence"/>
</dbReference>
<dbReference type="GeneID" id="28817303"/>
<evidence type="ECO:0000313" key="2">
    <source>
        <dbReference type="Proteomes" id="UP000070700"/>
    </source>
</evidence>
<protein>
    <submittedName>
        <fullName evidence="1">Uncharacterized protein</fullName>
    </submittedName>
</protein>
<dbReference type="KEGG" id="psco:LY89DRAFT_445172"/>
<accession>A0A194XK26</accession>
<sequence length="75" mass="8353">MVVFLPPGKCLFMSTPTRCHRCLADKEPNLKTLDPLSNSQPNIQKPGIAKSLWLCRMPSLPCARDLRSSPYPDLG</sequence>
<dbReference type="InParanoid" id="A0A194XK26"/>
<proteinExistence type="predicted"/>
<dbReference type="AlphaFoldDB" id="A0A194XK26"/>
<organism evidence="1 2">
    <name type="scientific">Mollisia scopiformis</name>
    <name type="common">Conifer needle endophyte fungus</name>
    <name type="synonym">Phialocephala scopiformis</name>
    <dbReference type="NCBI Taxonomy" id="149040"/>
    <lineage>
        <taxon>Eukaryota</taxon>
        <taxon>Fungi</taxon>
        <taxon>Dikarya</taxon>
        <taxon>Ascomycota</taxon>
        <taxon>Pezizomycotina</taxon>
        <taxon>Leotiomycetes</taxon>
        <taxon>Helotiales</taxon>
        <taxon>Mollisiaceae</taxon>
        <taxon>Mollisia</taxon>
    </lineage>
</organism>
<gene>
    <name evidence="1" type="ORF">LY89DRAFT_445172</name>
</gene>